<evidence type="ECO:0000259" key="13">
    <source>
        <dbReference type="Pfam" id="PF02875"/>
    </source>
</evidence>
<dbReference type="SUPFAM" id="SSF53623">
    <property type="entry name" value="MurD-like peptide ligases, catalytic domain"/>
    <property type="match status" value="1"/>
</dbReference>
<keyword evidence="2 10" id="KW-0436">Ligase</keyword>
<dbReference type="NCBIfam" id="TIGR01143">
    <property type="entry name" value="murF"/>
    <property type="match status" value="1"/>
</dbReference>
<keyword evidence="16" id="KW-1185">Reference proteome</keyword>
<dbReference type="InterPro" id="IPR035911">
    <property type="entry name" value="MurE/MurF_N"/>
</dbReference>
<evidence type="ECO:0000313" key="16">
    <source>
        <dbReference type="Proteomes" id="UP001056500"/>
    </source>
</evidence>
<keyword evidence="4 10" id="KW-0547">Nucleotide-binding</keyword>
<reference evidence="15" key="1">
    <citation type="submission" date="2022-06" db="EMBL/GenBank/DDBJ databases">
        <title>Genome sequencing of Brevibacillus sp. BB3-R1.</title>
        <authorList>
            <person name="Heo J."/>
            <person name="Lee D."/>
            <person name="Won M."/>
            <person name="Han B.-H."/>
            <person name="Hong S.-B."/>
            <person name="Kwon S.-W."/>
        </authorList>
    </citation>
    <scope>NUCLEOTIDE SEQUENCE</scope>
    <source>
        <strain evidence="15">BB3-R1</strain>
    </source>
</reference>
<dbReference type="InterPro" id="IPR005863">
    <property type="entry name" value="UDP-N-AcMur_synth"/>
</dbReference>
<comment type="similarity">
    <text evidence="10">Belongs to the MurCDEF family. MurF subfamily.</text>
</comment>
<sequence length="462" mass="51040">MNPIKLEQLAVMAEGLLLAGDPELALTSVHFDTRQLEKGALFVAVQGVRDGHDFLQQAVENGACAAIVSNQEKIPDVLPTGFGLILVNDTLRAYQKLAGYYRKSFAIPMIAITGSIGKTTTKDIVSHVLACKLPIYKTYKNLNNHLGVPYSLLQLEDRHQAAVLELGMNHAGEIDLLASLVKPQISVITYIGESHLEHFGSREKIALAKAELLPHTDPEGFVLLNGDNEYLKKITHLYPGQVLTYSVREPADIWAEKITAEENGTRFDICFRNGDRFSAFLPLFGNHNVLNALPAVVIARHFGLSASEITHALATVQLSAMRFERRDSSTGAVYINDAYNASPTSMEAAISTFADVLPERSKVLVLADMFELGPDSLEMHAQVGRFASKLRDHFQQLIAIGDHARALYDAYEGEKYFFSTKEEAVDTLAALCTPDRAFLFKASRGMELWTLIDDIEKRAGHR</sequence>
<accession>A0ABY4W9L6</accession>
<evidence type="ECO:0000256" key="8">
    <source>
        <dbReference type="ARBA" id="ARBA00023306"/>
    </source>
</evidence>
<dbReference type="PANTHER" id="PTHR43024">
    <property type="entry name" value="UDP-N-ACETYLMURAMOYL-TRIPEPTIDE--D-ALANYL-D-ALANINE LIGASE"/>
    <property type="match status" value="1"/>
</dbReference>
<evidence type="ECO:0000256" key="5">
    <source>
        <dbReference type="ARBA" id="ARBA00022840"/>
    </source>
</evidence>
<proteinExistence type="inferred from homology"/>
<evidence type="ECO:0000256" key="7">
    <source>
        <dbReference type="ARBA" id="ARBA00022984"/>
    </source>
</evidence>
<evidence type="ECO:0000259" key="14">
    <source>
        <dbReference type="Pfam" id="PF08245"/>
    </source>
</evidence>
<evidence type="ECO:0000256" key="4">
    <source>
        <dbReference type="ARBA" id="ARBA00022741"/>
    </source>
</evidence>
<comment type="pathway">
    <text evidence="10 11">Cell wall biogenesis; peptidoglycan biosynthesis.</text>
</comment>
<evidence type="ECO:0000256" key="9">
    <source>
        <dbReference type="ARBA" id="ARBA00023316"/>
    </source>
</evidence>
<feature type="domain" description="Mur ligase central" evidence="14">
    <location>
        <begin position="112"/>
        <end position="298"/>
    </location>
</feature>
<dbReference type="SUPFAM" id="SSF53244">
    <property type="entry name" value="MurD-like peptide ligases, peptide-binding domain"/>
    <property type="match status" value="1"/>
</dbReference>
<feature type="domain" description="Mur ligase C-terminal" evidence="13">
    <location>
        <begin position="321"/>
        <end position="444"/>
    </location>
</feature>
<evidence type="ECO:0000256" key="2">
    <source>
        <dbReference type="ARBA" id="ARBA00022598"/>
    </source>
</evidence>
<evidence type="ECO:0000256" key="1">
    <source>
        <dbReference type="ARBA" id="ARBA00022490"/>
    </source>
</evidence>
<evidence type="ECO:0000256" key="6">
    <source>
        <dbReference type="ARBA" id="ARBA00022960"/>
    </source>
</evidence>
<evidence type="ECO:0000256" key="10">
    <source>
        <dbReference type="HAMAP-Rule" id="MF_02019"/>
    </source>
</evidence>
<organism evidence="15 16">
    <name type="scientific">Brevibacillus ruminantium</name>
    <dbReference type="NCBI Taxonomy" id="2950604"/>
    <lineage>
        <taxon>Bacteria</taxon>
        <taxon>Bacillati</taxon>
        <taxon>Bacillota</taxon>
        <taxon>Bacilli</taxon>
        <taxon>Bacillales</taxon>
        <taxon>Paenibacillaceae</taxon>
        <taxon>Brevibacillus</taxon>
    </lineage>
</organism>
<gene>
    <name evidence="10" type="primary">murF</name>
    <name evidence="15" type="ORF">NDK47_17090</name>
</gene>
<dbReference type="Pfam" id="PF01225">
    <property type="entry name" value="Mur_ligase"/>
    <property type="match status" value="1"/>
</dbReference>
<keyword evidence="9 10" id="KW-0961">Cell wall biogenesis/degradation</keyword>
<feature type="binding site" evidence="10">
    <location>
        <begin position="114"/>
        <end position="120"/>
    </location>
    <ligand>
        <name>ATP</name>
        <dbReference type="ChEBI" id="CHEBI:30616"/>
    </ligand>
</feature>
<dbReference type="GO" id="GO:0016874">
    <property type="term" value="F:ligase activity"/>
    <property type="evidence" value="ECO:0007669"/>
    <property type="project" value="UniProtKB-KW"/>
</dbReference>
<dbReference type="InterPro" id="IPR051046">
    <property type="entry name" value="MurCDEF_CellWall_CoF430Synth"/>
</dbReference>
<dbReference type="InterPro" id="IPR000713">
    <property type="entry name" value="Mur_ligase_N"/>
</dbReference>
<evidence type="ECO:0000259" key="12">
    <source>
        <dbReference type="Pfam" id="PF01225"/>
    </source>
</evidence>
<dbReference type="SUPFAM" id="SSF63418">
    <property type="entry name" value="MurE/MurF N-terminal domain"/>
    <property type="match status" value="1"/>
</dbReference>
<dbReference type="EC" id="6.3.2.10" evidence="10 11"/>
<keyword evidence="5 10" id="KW-0067">ATP-binding</keyword>
<keyword evidence="7 10" id="KW-0573">Peptidoglycan synthesis</keyword>
<comment type="function">
    <text evidence="10 11">Involved in cell wall formation. Catalyzes the final step in the synthesis of UDP-N-acetylmuramoyl-pentapeptide, the precursor of murein.</text>
</comment>
<name>A0ABY4W9L6_9BACL</name>
<evidence type="ECO:0000256" key="11">
    <source>
        <dbReference type="RuleBase" id="RU004136"/>
    </source>
</evidence>
<keyword evidence="3 10" id="KW-0132">Cell division</keyword>
<dbReference type="EMBL" id="CP098755">
    <property type="protein sequence ID" value="USG63868.1"/>
    <property type="molecule type" value="Genomic_DNA"/>
</dbReference>
<evidence type="ECO:0000256" key="3">
    <source>
        <dbReference type="ARBA" id="ARBA00022618"/>
    </source>
</evidence>
<evidence type="ECO:0000313" key="15">
    <source>
        <dbReference type="EMBL" id="USG63868.1"/>
    </source>
</evidence>
<dbReference type="HAMAP" id="MF_02019">
    <property type="entry name" value="MurF"/>
    <property type="match status" value="1"/>
</dbReference>
<dbReference type="InterPro" id="IPR004101">
    <property type="entry name" value="Mur_ligase_C"/>
</dbReference>
<dbReference type="Pfam" id="PF02875">
    <property type="entry name" value="Mur_ligase_C"/>
    <property type="match status" value="1"/>
</dbReference>
<keyword evidence="8 10" id="KW-0131">Cell cycle</keyword>
<dbReference type="Gene3D" id="3.40.1390.10">
    <property type="entry name" value="MurE/MurF, N-terminal domain"/>
    <property type="match status" value="1"/>
</dbReference>
<dbReference type="Gene3D" id="3.90.190.20">
    <property type="entry name" value="Mur ligase, C-terminal domain"/>
    <property type="match status" value="1"/>
</dbReference>
<dbReference type="PANTHER" id="PTHR43024:SF1">
    <property type="entry name" value="UDP-N-ACETYLMURAMOYL-TRIPEPTIDE--D-ALANYL-D-ALANINE LIGASE"/>
    <property type="match status" value="1"/>
</dbReference>
<feature type="domain" description="Mur ligase N-terminal catalytic" evidence="12">
    <location>
        <begin position="28"/>
        <end position="88"/>
    </location>
</feature>
<keyword evidence="6 10" id="KW-0133">Cell shape</keyword>
<dbReference type="Gene3D" id="3.40.1190.10">
    <property type="entry name" value="Mur-like, catalytic domain"/>
    <property type="match status" value="1"/>
</dbReference>
<dbReference type="InterPro" id="IPR013221">
    <property type="entry name" value="Mur_ligase_cen"/>
</dbReference>
<dbReference type="InterPro" id="IPR036565">
    <property type="entry name" value="Mur-like_cat_sf"/>
</dbReference>
<dbReference type="Pfam" id="PF08245">
    <property type="entry name" value="Mur_ligase_M"/>
    <property type="match status" value="1"/>
</dbReference>
<dbReference type="RefSeq" id="WP_251870946.1">
    <property type="nucleotide sequence ID" value="NZ_CP098755.1"/>
</dbReference>
<dbReference type="InterPro" id="IPR036615">
    <property type="entry name" value="Mur_ligase_C_dom_sf"/>
</dbReference>
<dbReference type="Proteomes" id="UP001056500">
    <property type="component" value="Chromosome"/>
</dbReference>
<protein>
    <recommendedName>
        <fullName evidence="10 11">UDP-N-acetylmuramoyl-tripeptide--D-alanyl-D-alanine ligase</fullName>
        <ecNumber evidence="10 11">6.3.2.10</ecNumber>
    </recommendedName>
    <alternativeName>
        <fullName evidence="10">D-alanyl-D-alanine-adding enzyme</fullName>
    </alternativeName>
</protein>
<comment type="subcellular location">
    <subcellularLocation>
        <location evidence="10 11">Cytoplasm</location>
    </subcellularLocation>
</comment>
<keyword evidence="1 10" id="KW-0963">Cytoplasm</keyword>
<comment type="catalytic activity">
    <reaction evidence="10 11">
        <text>D-alanyl-D-alanine + UDP-N-acetyl-alpha-D-muramoyl-L-alanyl-gamma-D-glutamyl-meso-2,6-diaminopimelate + ATP = UDP-N-acetyl-alpha-D-muramoyl-L-alanyl-gamma-D-glutamyl-meso-2,6-diaminopimeloyl-D-alanyl-D-alanine + ADP + phosphate + H(+)</text>
        <dbReference type="Rhea" id="RHEA:28374"/>
        <dbReference type="ChEBI" id="CHEBI:15378"/>
        <dbReference type="ChEBI" id="CHEBI:30616"/>
        <dbReference type="ChEBI" id="CHEBI:43474"/>
        <dbReference type="ChEBI" id="CHEBI:57822"/>
        <dbReference type="ChEBI" id="CHEBI:61386"/>
        <dbReference type="ChEBI" id="CHEBI:83905"/>
        <dbReference type="ChEBI" id="CHEBI:456216"/>
        <dbReference type="EC" id="6.3.2.10"/>
    </reaction>
</comment>